<evidence type="ECO:0000256" key="2">
    <source>
        <dbReference type="SAM" id="SignalP"/>
    </source>
</evidence>
<dbReference type="SUPFAM" id="SSF53850">
    <property type="entry name" value="Periplasmic binding protein-like II"/>
    <property type="match status" value="1"/>
</dbReference>
<evidence type="ECO:0008006" key="5">
    <source>
        <dbReference type="Google" id="ProtNLM"/>
    </source>
</evidence>
<accession>A0A6S6QWU2</accession>
<dbReference type="RefSeq" id="WP_222874681.1">
    <property type="nucleotide sequence ID" value="NZ_AP023361.1"/>
</dbReference>
<dbReference type="EMBL" id="AP023361">
    <property type="protein sequence ID" value="BCJ90998.1"/>
    <property type="molecule type" value="Genomic_DNA"/>
</dbReference>
<dbReference type="Pfam" id="PF03401">
    <property type="entry name" value="TctC"/>
    <property type="match status" value="1"/>
</dbReference>
<dbReference type="Gene3D" id="3.40.190.10">
    <property type="entry name" value="Periplasmic binding protein-like II"/>
    <property type="match status" value="1"/>
</dbReference>
<dbReference type="Proteomes" id="UP000515317">
    <property type="component" value="Chromosome"/>
</dbReference>
<sequence>MIRTALRVFGATTLLLLAGHGPAAAWQPDRAIRVIVPFAAGGPSDTIARIVATEMSAVLHQPVYIDNIPGAGGATGVKRFLEEAYDSHTLLVGHMGTHGAAPALKSDIGYDPVKDFAAIGLAASTPMVITVAPKLGVKDLAGLSVLMRTRGSEMHIAHAGQGSVSHAAAMLLQSSFGTTAALSSYQGTGPALNDLLADKVDILIDQIVNIAPAIAAKRVQALAVVGSRRSEILPSVAATGELGFNVEMNAWNAFFAKKDTPPDEIATINAALRYALNDPRSRARLLDLGADIPDDDAGTPGALAKLVKEEVERWAEPHLEIRR</sequence>
<evidence type="ECO:0000256" key="1">
    <source>
        <dbReference type="ARBA" id="ARBA00006987"/>
    </source>
</evidence>
<organism evidence="3 4">
    <name type="scientific">Terrihabitans soli</name>
    <dbReference type="NCBI Taxonomy" id="708113"/>
    <lineage>
        <taxon>Bacteria</taxon>
        <taxon>Pseudomonadati</taxon>
        <taxon>Pseudomonadota</taxon>
        <taxon>Alphaproteobacteria</taxon>
        <taxon>Hyphomicrobiales</taxon>
        <taxon>Terrihabitans</taxon>
    </lineage>
</organism>
<name>A0A6S6QWU2_9HYPH</name>
<reference evidence="3 4" key="1">
    <citation type="submission" date="2020-08" db="EMBL/GenBank/DDBJ databases">
        <title>Genome sequence of Rhizobiales bacterium strain IZ6.</title>
        <authorList>
            <person name="Nakai R."/>
            <person name="Naganuma T."/>
        </authorList>
    </citation>
    <scope>NUCLEOTIDE SEQUENCE [LARGE SCALE GENOMIC DNA]</scope>
    <source>
        <strain evidence="3 4">IZ6</strain>
    </source>
</reference>
<evidence type="ECO:0000313" key="4">
    <source>
        <dbReference type="Proteomes" id="UP000515317"/>
    </source>
</evidence>
<gene>
    <name evidence="3" type="ORF">IZ6_17330</name>
</gene>
<keyword evidence="2" id="KW-0732">Signal</keyword>
<keyword evidence="4" id="KW-1185">Reference proteome</keyword>
<evidence type="ECO:0000313" key="3">
    <source>
        <dbReference type="EMBL" id="BCJ90998.1"/>
    </source>
</evidence>
<feature type="signal peptide" evidence="2">
    <location>
        <begin position="1"/>
        <end position="25"/>
    </location>
</feature>
<dbReference type="PIRSF" id="PIRSF017082">
    <property type="entry name" value="YflP"/>
    <property type="match status" value="1"/>
</dbReference>
<dbReference type="InterPro" id="IPR042100">
    <property type="entry name" value="Bug_dom1"/>
</dbReference>
<feature type="chain" id="PRO_5027710361" description="Tripartite tricarboxylate transporter substrate binding protein BugD" evidence="2">
    <location>
        <begin position="26"/>
        <end position="323"/>
    </location>
</feature>
<dbReference type="AlphaFoldDB" id="A0A6S6QWU2"/>
<dbReference type="InterPro" id="IPR005064">
    <property type="entry name" value="BUG"/>
</dbReference>
<dbReference type="Gene3D" id="3.40.190.150">
    <property type="entry name" value="Bordetella uptake gene, domain 1"/>
    <property type="match status" value="1"/>
</dbReference>
<dbReference type="PANTHER" id="PTHR42928:SF5">
    <property type="entry name" value="BLR1237 PROTEIN"/>
    <property type="match status" value="1"/>
</dbReference>
<proteinExistence type="inferred from homology"/>
<dbReference type="KEGG" id="tso:IZ6_17330"/>
<comment type="similarity">
    <text evidence="1">Belongs to the UPF0065 (bug) family.</text>
</comment>
<dbReference type="PANTHER" id="PTHR42928">
    <property type="entry name" value="TRICARBOXYLATE-BINDING PROTEIN"/>
    <property type="match status" value="1"/>
</dbReference>
<protein>
    <recommendedName>
        <fullName evidence="5">Tripartite tricarboxylate transporter substrate binding protein BugD</fullName>
    </recommendedName>
</protein>